<dbReference type="Pfam" id="PF16241">
    <property type="entry name" value="DUF4900"/>
    <property type="match status" value="1"/>
</dbReference>
<proteinExistence type="predicted"/>
<comment type="caution">
    <text evidence="1">The sequence shown here is derived from an EMBL/GenBank/DDBJ whole genome shotgun (WGS) entry which is preliminary data.</text>
</comment>
<dbReference type="OrthoDB" id="36432at2"/>
<protein>
    <recommendedName>
        <fullName evidence="3">DUF4900 domain-containing protein</fullName>
    </recommendedName>
</protein>
<dbReference type="Proteomes" id="UP000218831">
    <property type="component" value="Unassembled WGS sequence"/>
</dbReference>
<dbReference type="InterPro" id="IPR032601">
    <property type="entry name" value="DUF4900"/>
</dbReference>
<evidence type="ECO:0008006" key="3">
    <source>
        <dbReference type="Google" id="ProtNLM"/>
    </source>
</evidence>
<organism evidence="1 2">
    <name type="scientific">Fodinibius salipaludis</name>
    <dbReference type="NCBI Taxonomy" id="2032627"/>
    <lineage>
        <taxon>Bacteria</taxon>
        <taxon>Pseudomonadati</taxon>
        <taxon>Balneolota</taxon>
        <taxon>Balneolia</taxon>
        <taxon>Balneolales</taxon>
        <taxon>Balneolaceae</taxon>
        <taxon>Fodinibius</taxon>
    </lineage>
</organism>
<gene>
    <name evidence="1" type="ORF">CK503_12790</name>
</gene>
<evidence type="ECO:0000313" key="1">
    <source>
        <dbReference type="EMBL" id="PAU93293.1"/>
    </source>
</evidence>
<dbReference type="EMBL" id="NSKE01000009">
    <property type="protein sequence ID" value="PAU93293.1"/>
    <property type="molecule type" value="Genomic_DNA"/>
</dbReference>
<evidence type="ECO:0000313" key="2">
    <source>
        <dbReference type="Proteomes" id="UP000218831"/>
    </source>
</evidence>
<name>A0A2A2G8X5_9BACT</name>
<keyword evidence="2" id="KW-1185">Reference proteome</keyword>
<dbReference type="RefSeq" id="WP_095607220.1">
    <property type="nucleotide sequence ID" value="NZ_NSKE01000009.1"/>
</dbReference>
<reference evidence="1 2" key="1">
    <citation type="submission" date="2017-08" db="EMBL/GenBank/DDBJ databases">
        <title>Aliifodinibius alkalisoli sp. nov., isolated from saline alkaline soil.</title>
        <authorList>
            <person name="Liu D."/>
            <person name="Zhang G."/>
        </authorList>
    </citation>
    <scope>NUCLEOTIDE SEQUENCE [LARGE SCALE GENOMIC DNA]</scope>
    <source>
        <strain evidence="1 2">WN023</strain>
    </source>
</reference>
<accession>A0A2A2G8X5</accession>
<dbReference type="AlphaFoldDB" id="A0A2A2G8X5"/>
<sequence>MGRGLLILVSGLVIIVGLVQQSISNRIIAIPERTVDYHQETDVQNVANSVLEYGMEELNNNQQWTAGLSESDFMGAEATLQVFNFQDFVNNNPNIPADHDIQNWDQWTLLLVSTAETNSTRAVVEAHITQDSFSRYAFFSNDENGVNFTSTDVINGPVHTNGTLNFSGTPTFNGPVSSPNMWNGNANPQFNGPTNFSAQEIPLPTNNQANQLRTQAQNGGLSFNTNINVVFNNDGTVNISRNGNPPTTFNLNNTNGVISSSDTVTVQGTVNGQATVHSSSQVRISGDIRYQNPGQNSSDVLGIVSQGNINVNQNAHRASGTQDLTIHASMMAIGQGNSFQLARFNDGVTRGTLNLLGGIQQDTRGPVGQFTYNWRGRPVLTSGFAKNYTFDTRLGQMNPPFYPRQSTFSVQYIKEKPVEFL</sequence>